<feature type="region of interest" description="Disordered" evidence="2">
    <location>
        <begin position="1"/>
        <end position="22"/>
    </location>
</feature>
<evidence type="ECO:0000313" key="7">
    <source>
        <dbReference type="EMBL" id="CAK9105496.1"/>
    </source>
</evidence>
<dbReference type="PROSITE" id="PS51677">
    <property type="entry name" value="NODB"/>
    <property type="match status" value="1"/>
</dbReference>
<feature type="region of interest" description="Disordered" evidence="2">
    <location>
        <begin position="1384"/>
        <end position="1422"/>
    </location>
</feature>
<feature type="domain" description="NodB homology" evidence="6">
    <location>
        <begin position="881"/>
        <end position="1092"/>
    </location>
</feature>
<evidence type="ECO:0000313" key="8">
    <source>
        <dbReference type="Proteomes" id="UP001642464"/>
    </source>
</evidence>
<dbReference type="Pfam" id="PF01522">
    <property type="entry name" value="Polysacc_deac_1"/>
    <property type="match status" value="1"/>
</dbReference>
<dbReference type="InterPro" id="IPR011330">
    <property type="entry name" value="Glyco_hydro/deAcase_b/a-brl"/>
</dbReference>
<organism evidence="7 8">
    <name type="scientific">Durusdinium trenchii</name>
    <dbReference type="NCBI Taxonomy" id="1381693"/>
    <lineage>
        <taxon>Eukaryota</taxon>
        <taxon>Sar</taxon>
        <taxon>Alveolata</taxon>
        <taxon>Dinophyceae</taxon>
        <taxon>Suessiales</taxon>
        <taxon>Symbiodiniaceae</taxon>
        <taxon>Durusdinium</taxon>
    </lineage>
</organism>
<dbReference type="Gene3D" id="3.30.70.270">
    <property type="match status" value="1"/>
</dbReference>
<dbReference type="InterPro" id="IPR011761">
    <property type="entry name" value="ATP-grasp"/>
</dbReference>
<dbReference type="InterPro" id="IPR016181">
    <property type="entry name" value="Acyl_CoA_acyltransferase"/>
</dbReference>
<evidence type="ECO:0000259" key="6">
    <source>
        <dbReference type="PROSITE" id="PS51677"/>
    </source>
</evidence>
<dbReference type="InterPro" id="IPR003715">
    <property type="entry name" value="Poly_export_N"/>
</dbReference>
<dbReference type="SUPFAM" id="SSF88713">
    <property type="entry name" value="Glycoside hydrolase/deacetylase"/>
    <property type="match status" value="1"/>
</dbReference>
<keyword evidence="3" id="KW-1133">Transmembrane helix</keyword>
<dbReference type="PROSITE" id="PS50975">
    <property type="entry name" value="ATP_GRASP"/>
    <property type="match status" value="1"/>
</dbReference>
<dbReference type="InterPro" id="IPR043128">
    <property type="entry name" value="Rev_trsase/Diguanyl_cyclase"/>
</dbReference>
<proteinExistence type="predicted"/>
<name>A0ABP0RZJ5_9DINO</name>
<dbReference type="Gene3D" id="3.20.20.370">
    <property type="entry name" value="Glycoside hydrolase/deacetylase"/>
    <property type="match status" value="1"/>
</dbReference>
<dbReference type="Pfam" id="PF02563">
    <property type="entry name" value="Poly_export"/>
    <property type="match status" value="1"/>
</dbReference>
<dbReference type="EMBL" id="CAXAMM010042556">
    <property type="protein sequence ID" value="CAK9105496.1"/>
    <property type="molecule type" value="Genomic_DNA"/>
</dbReference>
<feature type="domain" description="ATP-grasp" evidence="5">
    <location>
        <begin position="609"/>
        <end position="817"/>
    </location>
</feature>
<accession>A0ABP0RZJ5</accession>
<dbReference type="SUPFAM" id="SSF55729">
    <property type="entry name" value="Acyl-CoA N-acyltransferases (Nat)"/>
    <property type="match status" value="1"/>
</dbReference>
<feature type="compositionally biased region" description="Basic and acidic residues" evidence="2">
    <location>
        <begin position="1667"/>
        <end position="1676"/>
    </location>
</feature>
<keyword evidence="1" id="KW-0067">ATP-binding</keyword>
<dbReference type="InterPro" id="IPR038740">
    <property type="entry name" value="BioF2-like_GNAT_dom"/>
</dbReference>
<dbReference type="PANTHER" id="PTHR30576:SF10">
    <property type="entry name" value="SLL5057 PROTEIN"/>
    <property type="match status" value="1"/>
</dbReference>
<feature type="region of interest" description="Disordered" evidence="2">
    <location>
        <begin position="1639"/>
        <end position="1676"/>
    </location>
</feature>
<evidence type="ECO:0000256" key="2">
    <source>
        <dbReference type="SAM" id="MobiDB-lite"/>
    </source>
</evidence>
<keyword evidence="7" id="KW-0808">Transferase</keyword>
<reference evidence="7 8" key="1">
    <citation type="submission" date="2024-02" db="EMBL/GenBank/DDBJ databases">
        <authorList>
            <person name="Chen Y."/>
            <person name="Shah S."/>
            <person name="Dougan E. K."/>
            <person name="Thang M."/>
            <person name="Chan C."/>
        </authorList>
    </citation>
    <scope>NUCLEOTIDE SEQUENCE [LARGE SCALE GENOMIC DNA]</scope>
</reference>
<feature type="domain" description="GGDEF" evidence="4">
    <location>
        <begin position="327"/>
        <end position="475"/>
    </location>
</feature>
<dbReference type="PANTHER" id="PTHR30576">
    <property type="entry name" value="COLANIC BIOSYNTHESIS UDP-GLUCOSE LIPID CARRIER TRANSFERASE"/>
    <property type="match status" value="1"/>
</dbReference>
<evidence type="ECO:0000259" key="4">
    <source>
        <dbReference type="PROSITE" id="PS50887"/>
    </source>
</evidence>
<evidence type="ECO:0000256" key="3">
    <source>
        <dbReference type="SAM" id="Phobius"/>
    </source>
</evidence>
<dbReference type="PROSITE" id="PS50887">
    <property type="entry name" value="GGDEF"/>
    <property type="match status" value="1"/>
</dbReference>
<feature type="transmembrane region" description="Helical" evidence="3">
    <location>
        <begin position="251"/>
        <end position="270"/>
    </location>
</feature>
<evidence type="ECO:0000256" key="1">
    <source>
        <dbReference type="PROSITE-ProRule" id="PRU00409"/>
    </source>
</evidence>
<protein>
    <submittedName>
        <fullName evidence="7">Galactosyl transferase CpsE</fullName>
    </submittedName>
</protein>
<evidence type="ECO:0000259" key="5">
    <source>
        <dbReference type="PROSITE" id="PS50975"/>
    </source>
</evidence>
<feature type="non-terminal residue" evidence="7">
    <location>
        <position position="2084"/>
    </location>
</feature>
<comment type="caution">
    <text evidence="7">The sequence shown here is derived from an EMBL/GenBank/DDBJ whole genome shotgun (WGS) entry which is preliminary data.</text>
</comment>
<dbReference type="Gene3D" id="3.30.1950.10">
    <property type="entry name" value="wza like domain"/>
    <property type="match status" value="1"/>
</dbReference>
<dbReference type="InterPro" id="IPR002509">
    <property type="entry name" value="NODB_dom"/>
</dbReference>
<dbReference type="GO" id="GO:0016740">
    <property type="term" value="F:transferase activity"/>
    <property type="evidence" value="ECO:0007669"/>
    <property type="project" value="UniProtKB-KW"/>
</dbReference>
<feature type="region of interest" description="Disordered" evidence="2">
    <location>
        <begin position="1596"/>
        <end position="1618"/>
    </location>
</feature>
<dbReference type="Pfam" id="PF13480">
    <property type="entry name" value="Acetyltransf_6"/>
    <property type="match status" value="1"/>
</dbReference>
<feature type="transmembrane region" description="Helical" evidence="3">
    <location>
        <begin position="223"/>
        <end position="244"/>
    </location>
</feature>
<sequence>MSTELIAERPLQSATWKSQSTTSGRRRTRPVYDAVKRAIDLTICLCLMPIVLPVIGICALAIWIEDPGPVFFIQPRTGRFGRRFRMYKLRTMVKNAEELKQSLLHLHELTLPDFKITNDPRVMRIGKFLRKTSLDELPQIFNVLRGDMSLVGPRPTSFAANTYSLWHTERLEVLPGITGLWQVSGRSDVDFDDRLRLDIAYIRTRSIWFDIKLLVQTVRMVPAVNLASFVYVLATVAGVSMLLVKRLRNMSFATTYGGFVLTMIVGKLVLGYEVTWWSFPITFLEAVAIGVTQFLSRRIALDTDEFSDSTTELLRLFRGHEIPSTVSQEPVMLREMDRARRTGRPVTVVALRPLAASLSQNLQRWLAKLENELIQKAGLAEFAEVLNRETKGSDIVSQNGRDFVLLLPETDRQQAEALIERLSEKASSKFDLALQAKVSAFPDEEITLEGLMERCQESSAETFSEGRGIAPARSRSYHEELRGMITSQRTGRRVLVCGDDPRMTLSIARSLGRHGVIVDIACTRYGTAVRQSRYVNEIHLVPRPQAPDRAWSSALARLLQLRQFDLCLPAGEDVACVLHHEHQRMSAAGRWWMHDPERFPILVDKVQMLDIAHEAELPLPQSGQARTRAEVLAFAERVPGLIVIKPAQSVDRSNSGKAFVRIAQEHENAADVADPLLASAGAVVLQEYVPGYGVGVEFLACDGKILTAFQHRRLHETSGQGSTYRIGEDVDDRCALARPSFRYALDLGAWKSVCGDRAANCAQDEGWLTNHVSLPRLMADTLRLLTCRDRNAIISFSQSTIFSTGVGVVERAIRHAPGTFHVLMYHRIGDPHESGALYPGMISTTPGAFRQQMEMLVRRYAPVSAMDVVRAIRREATLPPRAVLVTFDDAYRDFAEFAWPVLNELKIPVTLFVATAAADDPAQHFWWDRLYRAVVNAAEGCELRLPSGTTILEDKAMRTGLFRKLKEHVKRIPHDEAVELIDSIVAQSGVPDPADNGVLRWHELQRLQSAGVTLAPHTHTHPMLDQMSVEGIHREVQTSWKTLQKHAVAELPRIFAYPAGGYDLRVQTCLADLGFEAAFTTERGANDTASVDPLRIRRMNVGQRATVGLLQGSIWMSSFATRDRGTALLSRLCLLAITIVVNGGCYAPIHSPGIPAASLPPEFRTPVRTAGPPLNYSTLVGPQPPVYLLGPGDVVEVIAPDLVGPGDARPIPLQVLDGGEIALPRVGLVHIGNLTLAQAQEQINRALAQGYLQNPAATLTLVQKATINVVVLGAVASPGVHALPRYENDVAHALASAGGFSEDAGDVIEIHRQPLAGGPPPIAPQPAYPVPPSFGGNAPVPHVAPMQPVGGVSNGPGMSGVVPASHAVPNGAVPGGPVQPSAVGPYGTYRGTSHRLPQQRPAETPRKNAIITRGQSPDFGGWNDFAGSPLPMEATGGPVIRIPLRGAPPMMSPAEVVLQAGDVVVVPPRRDEVFYVVGPLSEQNRVRFSLGDRDREIGNGLLLPPDREVDVVTAVAMAGYIDPIESPTTVTVHRVGLDGLPMLIRVDLIAARYDPHETILVQPGDIIYLNPDHWWYTRRLIDRVIDRALGTAIGGSQGIDSYKQDQPGEPEEVQTGPGFQDILDGQPQSQVVRCEGIDSQHGREQDCGNSQAANRFRRQPALPQPVRQERDFDRCDSKQDEVIADPQEAADGLVDQEAIIGSKVGEQCRLREKPPLLRAPPERRRDRTRDHEQQRRRPEQEDAERGVHRVEGDGAGDVGHEVTDISLRGHRLDTDQQDRVQADSDQQDRLVDICAAELNIVSRTRVRGLLLPSEKRALSAAQLAAWNDLLGTDPRYASPFFHPAYTRLISEVRSQVEVAVFEDGNEPVGFLPFERHHGHVARPLGVKLCDYQGVVMRAGVEWSPEHLMRESGLSVWHFDHLLAGDPAFDRYTLATEPSPYLDLSAGFEAYVAERRKAGSSQITQGRRKLRKLEREHGPVEFTWHDESAEALEKLIDWKAAQRQRTKTVNILEWDWVQQLLDRVRRCEESGFRGVLSTLRVNGKLAAVHLGMMTDGMFQYWFPTYDADYYRYSPGVNLLLAMAER</sequence>
<keyword evidence="3" id="KW-0472">Membrane</keyword>
<dbReference type="InterPro" id="IPR000160">
    <property type="entry name" value="GGDEF_dom"/>
</dbReference>
<feature type="region of interest" description="Disordered" evidence="2">
    <location>
        <begin position="1705"/>
        <end position="1760"/>
    </location>
</feature>
<dbReference type="InterPro" id="IPR003362">
    <property type="entry name" value="Bact_transf"/>
</dbReference>
<keyword evidence="1" id="KW-0547">Nucleotide-binding</keyword>
<dbReference type="CDD" id="cd10918">
    <property type="entry name" value="CE4_NodB_like_5s_6s"/>
    <property type="match status" value="1"/>
</dbReference>
<gene>
    <name evidence="7" type="ORF">SCF082_LOCUS49167</name>
</gene>
<dbReference type="SUPFAM" id="SSF56059">
    <property type="entry name" value="Glutathione synthetase ATP-binding domain-like"/>
    <property type="match status" value="1"/>
</dbReference>
<dbReference type="Proteomes" id="UP001642464">
    <property type="component" value="Unassembled WGS sequence"/>
</dbReference>
<feature type="compositionally biased region" description="Basic and acidic residues" evidence="2">
    <location>
        <begin position="1706"/>
        <end position="1760"/>
    </location>
</feature>
<dbReference type="Pfam" id="PF02397">
    <property type="entry name" value="Bac_transf"/>
    <property type="match status" value="1"/>
</dbReference>
<keyword evidence="3" id="KW-0812">Transmembrane</keyword>
<keyword evidence="8" id="KW-1185">Reference proteome</keyword>
<feature type="transmembrane region" description="Helical" evidence="3">
    <location>
        <begin position="38"/>
        <end position="64"/>
    </location>
</feature>